<dbReference type="InterPro" id="IPR032157">
    <property type="entry name" value="PAC4"/>
</dbReference>
<proteinExistence type="predicted"/>
<evidence type="ECO:0000313" key="2">
    <source>
        <dbReference type="Proteomes" id="UP000187406"/>
    </source>
</evidence>
<name>A0A1Q3C5S6_CEPFO</name>
<evidence type="ECO:0008006" key="3">
    <source>
        <dbReference type="Google" id="ProtNLM"/>
    </source>
</evidence>
<dbReference type="InParanoid" id="A0A1Q3C5S6"/>
<dbReference type="FunCoup" id="A0A1Q3C5S6">
    <property type="interactions" value="669"/>
</dbReference>
<dbReference type="EMBL" id="BDDD01001400">
    <property type="protein sequence ID" value="GAV75646.1"/>
    <property type="molecule type" value="Genomic_DNA"/>
</dbReference>
<dbReference type="OrthoDB" id="368507at2759"/>
<keyword evidence="2" id="KW-1185">Reference proteome</keyword>
<gene>
    <name evidence="1" type="ORF">CFOL_v3_19124</name>
</gene>
<dbReference type="GO" id="GO:0043248">
    <property type="term" value="P:proteasome assembly"/>
    <property type="evidence" value="ECO:0007669"/>
    <property type="project" value="InterPro"/>
</dbReference>
<dbReference type="Proteomes" id="UP000187406">
    <property type="component" value="Unassembled WGS sequence"/>
</dbReference>
<comment type="caution">
    <text evidence="1">The sequence shown here is derived from an EMBL/GenBank/DDBJ whole genome shotgun (WGS) entry which is preliminary data.</text>
</comment>
<organism evidence="1 2">
    <name type="scientific">Cephalotus follicularis</name>
    <name type="common">Albany pitcher plant</name>
    <dbReference type="NCBI Taxonomy" id="3775"/>
    <lineage>
        <taxon>Eukaryota</taxon>
        <taxon>Viridiplantae</taxon>
        <taxon>Streptophyta</taxon>
        <taxon>Embryophyta</taxon>
        <taxon>Tracheophyta</taxon>
        <taxon>Spermatophyta</taxon>
        <taxon>Magnoliopsida</taxon>
        <taxon>eudicotyledons</taxon>
        <taxon>Gunneridae</taxon>
        <taxon>Pentapetalae</taxon>
        <taxon>rosids</taxon>
        <taxon>fabids</taxon>
        <taxon>Oxalidales</taxon>
        <taxon>Cephalotaceae</taxon>
        <taxon>Cephalotus</taxon>
    </lineage>
</organism>
<accession>A0A1Q3C5S6</accession>
<evidence type="ECO:0000313" key="1">
    <source>
        <dbReference type="EMBL" id="GAV75646.1"/>
    </source>
</evidence>
<protein>
    <recommendedName>
        <fullName evidence="3">Proteasome assembly chaperone 4</fullName>
    </recommendedName>
</protein>
<sequence length="157" mass="16874">MAGEELNHDALFDQLRSSVERVKLDNGQTNNDDDGGLQLTCFTDLVDEVTLYFQIIRLPRQIYAWIGCNSTKFGQLYAAAPTRPNNAVSVSSILGGTSDNTGSGIARRLVLKTGLSIILACNIPKNSPVLEANAEKKLVEKLVSLGYTKPKSGGSSS</sequence>
<dbReference type="Pfam" id="PF16093">
    <property type="entry name" value="PAC4"/>
    <property type="match status" value="1"/>
</dbReference>
<dbReference type="STRING" id="3775.A0A1Q3C5S6"/>
<reference evidence="2" key="1">
    <citation type="submission" date="2016-04" db="EMBL/GenBank/DDBJ databases">
        <title>Cephalotus genome sequencing.</title>
        <authorList>
            <person name="Fukushima K."/>
            <person name="Hasebe M."/>
            <person name="Fang X."/>
        </authorList>
    </citation>
    <scope>NUCLEOTIDE SEQUENCE [LARGE SCALE GENOMIC DNA]</scope>
    <source>
        <strain evidence="2">cv. St1</strain>
    </source>
</reference>
<dbReference type="PANTHER" id="PTHR33559:SF1">
    <property type="entry name" value="PROTEASOME ASSEMBLY CHAPERONE 4"/>
    <property type="match status" value="1"/>
</dbReference>
<dbReference type="AlphaFoldDB" id="A0A1Q3C5S6"/>
<dbReference type="PANTHER" id="PTHR33559">
    <property type="entry name" value="PROTEASOME ASSEMBLY CHAPERONE 4"/>
    <property type="match status" value="1"/>
</dbReference>